<dbReference type="KEGG" id="xap:XA3_07960"/>
<dbReference type="InterPro" id="IPR004610">
    <property type="entry name" value="RecJ"/>
</dbReference>
<organism evidence="11 12">
    <name type="scientific">Xylocopilactobacillus apicola</name>
    <dbReference type="NCBI Taxonomy" id="2932184"/>
    <lineage>
        <taxon>Bacteria</taxon>
        <taxon>Bacillati</taxon>
        <taxon>Bacillota</taxon>
        <taxon>Bacilli</taxon>
        <taxon>Lactobacillales</taxon>
        <taxon>Lactobacillaceae</taxon>
        <taxon>Xylocopilactobacillus</taxon>
    </lineage>
</organism>
<keyword evidence="3" id="KW-0540">Nuclease</keyword>
<evidence type="ECO:0000256" key="4">
    <source>
        <dbReference type="ARBA" id="ARBA00022801"/>
    </source>
</evidence>
<keyword evidence="4" id="KW-0378">Hydrolase</keyword>
<evidence type="ECO:0000259" key="8">
    <source>
        <dbReference type="Pfam" id="PF02272"/>
    </source>
</evidence>
<dbReference type="Pfam" id="PF10141">
    <property type="entry name" value="ssDNA-exonuc_C"/>
    <property type="match status" value="1"/>
</dbReference>
<dbReference type="NCBIfam" id="TIGR00644">
    <property type="entry name" value="recJ"/>
    <property type="match status" value="1"/>
</dbReference>
<dbReference type="Pfam" id="PF17768">
    <property type="entry name" value="RecJ_OB"/>
    <property type="match status" value="1"/>
</dbReference>
<reference evidence="11 12" key="1">
    <citation type="journal article" date="2023" name="Microbiol. Spectr.">
        <title>Symbiosis of Carpenter Bees with Uncharacterized Lactic Acid Bacteria Showing NAD Auxotrophy.</title>
        <authorList>
            <person name="Kawasaki S."/>
            <person name="Ozawa K."/>
            <person name="Mori T."/>
            <person name="Yamamoto A."/>
            <person name="Ito M."/>
            <person name="Ohkuma M."/>
            <person name="Sakamoto M."/>
            <person name="Matsutani M."/>
        </authorList>
    </citation>
    <scope>NUCLEOTIDE SEQUENCE [LARGE SCALE GENOMIC DNA]</scope>
    <source>
        <strain evidence="11 12">XA3</strain>
    </source>
</reference>
<sequence>MKDKWIIRPPADGAAVKKLQEDLKSTPLYAELLVQRGITSLTEYEAEIELKDFAPADPFLIKDMQLCCQRINQAVENGEKILIYGDYDADGLTSTALMYETLMNIGADVSYYVPDRLVDGYGPNVESYERVIEPDVSLLLTVDNGVTGTDAFDWTKEHGIEVIVCDHHELPENLSPNIFGLIHPAAPSSQYPNRKLAGVGVAYRLACALLDGEQEELLDLVAIGTISDVVELTPENRYFVKMGLDILKNRERMGLDEILKQAKIESSTITDETIGYQIAPRLNSAGRMGEAGFVVDLLTTFEEDVAVDAAKKLESLNEERKKLTQEMVQEALEQVKGSDDQVVIAVSSRWSEGIIGIIAAKLAEQMHRPAIVFHLDENSGIAKGSARTKGEVNIFEMIAPHRDLLLSFGGHRGAAGLSIEANNLPEFQQKIQQVNLPVEELESKLMIDHVANLSDLSMDFFQELEHLRPFGPGNDQPTFLLENFTIQNVHQIGANGAHIRMAVKQGKNQLNAIGFQIGQSSSYFVNNNVEQLAFRLSLNNWNSLVQLQLRLLDFKVSKPVIFDERMRKIKGNDLVKRSWPLVFFSKQHAINFQKNYSAPEDQIYLANKHNLTVKKAILVDQPSTEAQLADFFKANQQLEKVDVIMSDPINLGIGGFPQTTEFKKSYKWIYQQEKLPLKNGVVDLGLNLEKTKVILNVFFDLKFVTIEKGFLLINKDAEFHSLEDSSVYQLYQQKYEFQREFMLYSSDEIKAKIKAYYTENGEI</sequence>
<dbReference type="InterPro" id="IPR041122">
    <property type="entry name" value="RecJ_OB"/>
</dbReference>
<dbReference type="GO" id="GO:0006310">
    <property type="term" value="P:DNA recombination"/>
    <property type="evidence" value="ECO:0007669"/>
    <property type="project" value="InterPro"/>
</dbReference>
<evidence type="ECO:0000259" key="7">
    <source>
        <dbReference type="Pfam" id="PF01368"/>
    </source>
</evidence>
<proteinExistence type="inferred from homology"/>
<dbReference type="GO" id="GO:0003676">
    <property type="term" value="F:nucleic acid binding"/>
    <property type="evidence" value="ECO:0007669"/>
    <property type="project" value="InterPro"/>
</dbReference>
<dbReference type="GO" id="GO:0006281">
    <property type="term" value="P:DNA repair"/>
    <property type="evidence" value="ECO:0007669"/>
    <property type="project" value="InterPro"/>
</dbReference>
<dbReference type="InterPro" id="IPR001667">
    <property type="entry name" value="DDH_dom"/>
</dbReference>
<feature type="domain" description="DDH" evidence="7">
    <location>
        <begin position="80"/>
        <end position="225"/>
    </location>
</feature>
<evidence type="ECO:0000256" key="3">
    <source>
        <dbReference type="ARBA" id="ARBA00022722"/>
    </source>
</evidence>
<evidence type="ECO:0000256" key="6">
    <source>
        <dbReference type="SAM" id="Coils"/>
    </source>
</evidence>
<feature type="domain" description="DHHA1" evidence="8">
    <location>
        <begin position="340"/>
        <end position="434"/>
    </location>
</feature>
<name>A0AAU9D7R4_9LACO</name>
<dbReference type="InterPro" id="IPR038763">
    <property type="entry name" value="DHH_sf"/>
</dbReference>
<dbReference type="AlphaFoldDB" id="A0AAU9D7R4"/>
<evidence type="ECO:0000256" key="1">
    <source>
        <dbReference type="ARBA" id="ARBA00005915"/>
    </source>
</evidence>
<dbReference type="GO" id="GO:0008409">
    <property type="term" value="F:5'-3' exonuclease activity"/>
    <property type="evidence" value="ECO:0007669"/>
    <property type="project" value="InterPro"/>
</dbReference>
<evidence type="ECO:0000259" key="10">
    <source>
        <dbReference type="Pfam" id="PF17768"/>
    </source>
</evidence>
<dbReference type="Proteomes" id="UP001321861">
    <property type="component" value="Chromosome"/>
</dbReference>
<dbReference type="InterPro" id="IPR051673">
    <property type="entry name" value="SSDNA_exonuclease_RecJ"/>
</dbReference>
<keyword evidence="6" id="KW-0175">Coiled coil</keyword>
<evidence type="ECO:0000256" key="5">
    <source>
        <dbReference type="ARBA" id="ARBA00022839"/>
    </source>
</evidence>
<keyword evidence="12" id="KW-1185">Reference proteome</keyword>
<dbReference type="Gene3D" id="3.10.310.30">
    <property type="match status" value="1"/>
</dbReference>
<evidence type="ECO:0000313" key="11">
    <source>
        <dbReference type="EMBL" id="BDR58355.1"/>
    </source>
</evidence>
<evidence type="ECO:0000256" key="2">
    <source>
        <dbReference type="ARBA" id="ARBA00019841"/>
    </source>
</evidence>
<dbReference type="InterPro" id="IPR018779">
    <property type="entry name" value="RecJ_C"/>
</dbReference>
<dbReference type="SUPFAM" id="SSF64182">
    <property type="entry name" value="DHH phosphoesterases"/>
    <property type="match status" value="1"/>
</dbReference>
<comment type="similarity">
    <text evidence="1">Belongs to the RecJ family.</text>
</comment>
<gene>
    <name evidence="11" type="primary">recJ</name>
    <name evidence="11" type="ORF">XA3_07960</name>
</gene>
<dbReference type="PANTHER" id="PTHR30255">
    <property type="entry name" value="SINGLE-STRANDED-DNA-SPECIFIC EXONUCLEASE RECJ"/>
    <property type="match status" value="1"/>
</dbReference>
<feature type="domain" description="Single-stranded-DNA-specific exonuclease RecJ C-terminal" evidence="9">
    <location>
        <begin position="561"/>
        <end position="750"/>
    </location>
</feature>
<accession>A0AAU9D7R4</accession>
<keyword evidence="5 11" id="KW-0269">Exonuclease</keyword>
<feature type="domain" description="RecJ OB" evidence="10">
    <location>
        <begin position="447"/>
        <end position="553"/>
    </location>
</feature>
<dbReference type="Gene3D" id="3.90.1640.30">
    <property type="match status" value="1"/>
</dbReference>
<protein>
    <recommendedName>
        <fullName evidence="2">Single-stranded-DNA-specific exonuclease RecJ</fullName>
    </recommendedName>
</protein>
<dbReference type="InterPro" id="IPR003156">
    <property type="entry name" value="DHHA1_dom"/>
</dbReference>
<dbReference type="PANTHER" id="PTHR30255:SF2">
    <property type="entry name" value="SINGLE-STRANDED-DNA-SPECIFIC EXONUCLEASE RECJ"/>
    <property type="match status" value="1"/>
</dbReference>
<evidence type="ECO:0000313" key="12">
    <source>
        <dbReference type="Proteomes" id="UP001321861"/>
    </source>
</evidence>
<feature type="coiled-coil region" evidence="6">
    <location>
        <begin position="306"/>
        <end position="333"/>
    </location>
</feature>
<dbReference type="EMBL" id="AP026802">
    <property type="protein sequence ID" value="BDR58355.1"/>
    <property type="molecule type" value="Genomic_DNA"/>
</dbReference>
<dbReference type="Pfam" id="PF01368">
    <property type="entry name" value="DHH"/>
    <property type="match status" value="1"/>
</dbReference>
<dbReference type="Pfam" id="PF02272">
    <property type="entry name" value="DHHA1"/>
    <property type="match status" value="1"/>
</dbReference>
<dbReference type="RefSeq" id="WP_317636263.1">
    <property type="nucleotide sequence ID" value="NZ_AP026802.1"/>
</dbReference>
<evidence type="ECO:0000259" key="9">
    <source>
        <dbReference type="Pfam" id="PF10141"/>
    </source>
</evidence>